<evidence type="ECO:0000313" key="3">
    <source>
        <dbReference type="Proteomes" id="UP001221142"/>
    </source>
</evidence>
<accession>A0AAD7FFS0</accession>
<proteinExistence type="predicted"/>
<gene>
    <name evidence="2" type="ORF">FB45DRAFT_871075</name>
</gene>
<dbReference type="EMBL" id="JARKIF010000016">
    <property type="protein sequence ID" value="KAJ7621435.1"/>
    <property type="molecule type" value="Genomic_DNA"/>
</dbReference>
<evidence type="ECO:0000256" key="1">
    <source>
        <dbReference type="SAM" id="MobiDB-lite"/>
    </source>
</evidence>
<dbReference type="Proteomes" id="UP001221142">
    <property type="component" value="Unassembled WGS sequence"/>
</dbReference>
<reference evidence="2" key="1">
    <citation type="submission" date="2023-03" db="EMBL/GenBank/DDBJ databases">
        <title>Massive genome expansion in bonnet fungi (Mycena s.s.) driven by repeated elements and novel gene families across ecological guilds.</title>
        <authorList>
            <consortium name="Lawrence Berkeley National Laboratory"/>
            <person name="Harder C.B."/>
            <person name="Miyauchi S."/>
            <person name="Viragh M."/>
            <person name="Kuo A."/>
            <person name="Thoen E."/>
            <person name="Andreopoulos B."/>
            <person name="Lu D."/>
            <person name="Skrede I."/>
            <person name="Drula E."/>
            <person name="Henrissat B."/>
            <person name="Morin E."/>
            <person name="Kohler A."/>
            <person name="Barry K."/>
            <person name="LaButti K."/>
            <person name="Morin E."/>
            <person name="Salamov A."/>
            <person name="Lipzen A."/>
            <person name="Mereny Z."/>
            <person name="Hegedus B."/>
            <person name="Baldrian P."/>
            <person name="Stursova M."/>
            <person name="Weitz H."/>
            <person name="Taylor A."/>
            <person name="Grigoriev I.V."/>
            <person name="Nagy L.G."/>
            <person name="Martin F."/>
            <person name="Kauserud H."/>
        </authorList>
    </citation>
    <scope>NUCLEOTIDE SEQUENCE</scope>
    <source>
        <strain evidence="2">9284</strain>
    </source>
</reference>
<protein>
    <submittedName>
        <fullName evidence="2">Uncharacterized protein</fullName>
    </submittedName>
</protein>
<feature type="compositionally biased region" description="Gly residues" evidence="1">
    <location>
        <begin position="183"/>
        <end position="200"/>
    </location>
</feature>
<feature type="compositionally biased region" description="Basic and acidic residues" evidence="1">
    <location>
        <begin position="32"/>
        <end position="42"/>
    </location>
</feature>
<sequence length="324" mass="34479">MTHKQEKIKPGEEECDRRRGSRGVVELARQNEGSREEGKEGGHAIPPIRRAPAHRCIELGAGRETASSKILHKRHASRPHGAVVEGDEDDIVEEHTVGLNSAGSQILASGGGGSGRAGSLLGLQESNTRGDTQGAIVLLTGAPLISLDKCAKAVCGHDWYRGGAGSWALREVSVEDRDPMSGEPGGGNSGQGMGIRGAGPGIRMARKDGDRETGVWERCSLYMPPPSAGLRDPERPDVACSRPLLQSFHPRLDVRKRGGCAHGFDIRGTGESSISPWRAGNLRSKAAGQGRAGRAWWLGSTPELSERLPLIALVDDISPKPVDW</sequence>
<feature type="region of interest" description="Disordered" evidence="1">
    <location>
        <begin position="1"/>
        <end position="51"/>
    </location>
</feature>
<name>A0AAD7FFS0_9AGAR</name>
<keyword evidence="3" id="KW-1185">Reference proteome</keyword>
<evidence type="ECO:0000313" key="2">
    <source>
        <dbReference type="EMBL" id="KAJ7621435.1"/>
    </source>
</evidence>
<feature type="region of interest" description="Disordered" evidence="1">
    <location>
        <begin position="176"/>
        <end position="206"/>
    </location>
</feature>
<feature type="compositionally biased region" description="Basic and acidic residues" evidence="1">
    <location>
        <begin position="1"/>
        <end position="18"/>
    </location>
</feature>
<dbReference type="AlphaFoldDB" id="A0AAD7FFS0"/>
<comment type="caution">
    <text evidence="2">The sequence shown here is derived from an EMBL/GenBank/DDBJ whole genome shotgun (WGS) entry which is preliminary data.</text>
</comment>
<organism evidence="2 3">
    <name type="scientific">Roridomyces roridus</name>
    <dbReference type="NCBI Taxonomy" id="1738132"/>
    <lineage>
        <taxon>Eukaryota</taxon>
        <taxon>Fungi</taxon>
        <taxon>Dikarya</taxon>
        <taxon>Basidiomycota</taxon>
        <taxon>Agaricomycotina</taxon>
        <taxon>Agaricomycetes</taxon>
        <taxon>Agaricomycetidae</taxon>
        <taxon>Agaricales</taxon>
        <taxon>Marasmiineae</taxon>
        <taxon>Mycenaceae</taxon>
        <taxon>Roridomyces</taxon>
    </lineage>
</organism>